<keyword evidence="1" id="KW-1133">Transmembrane helix</keyword>
<feature type="transmembrane region" description="Helical" evidence="1">
    <location>
        <begin position="42"/>
        <end position="65"/>
    </location>
</feature>
<keyword evidence="1" id="KW-0472">Membrane</keyword>
<dbReference type="AlphaFoldDB" id="A0AAV2M090"/>
<evidence type="ECO:0000256" key="1">
    <source>
        <dbReference type="SAM" id="Phobius"/>
    </source>
</evidence>
<proteinExistence type="predicted"/>
<dbReference type="Proteomes" id="UP001497482">
    <property type="component" value="Chromosome 5"/>
</dbReference>
<sequence>MYGIGVCWVLLGGWVRNCYVVVILLGFGFVGCFGLNWGGGVVLFLGFGVFWGVWGVFLGVGCFVWGGGVILWYWCCVFGGCGFVCWCGCVVFVMVFGLGLVVLGCGGCFLG</sequence>
<protein>
    <recommendedName>
        <fullName evidence="4">NADH dehydrogenase subunit 6</fullName>
    </recommendedName>
</protein>
<name>A0AAV2M090_KNICA</name>
<gene>
    <name evidence="2" type="ORF">KC01_LOCUS33863</name>
</gene>
<reference evidence="2 3" key="1">
    <citation type="submission" date="2024-04" db="EMBL/GenBank/DDBJ databases">
        <authorList>
            <person name="Waldvogel A.-M."/>
            <person name="Schoenle A."/>
        </authorList>
    </citation>
    <scope>NUCLEOTIDE SEQUENCE [LARGE SCALE GENOMIC DNA]</scope>
</reference>
<feature type="transmembrane region" description="Helical" evidence="1">
    <location>
        <begin position="14"/>
        <end position="35"/>
    </location>
</feature>
<dbReference type="EMBL" id="OZ035827">
    <property type="protein sequence ID" value="CAL1606743.1"/>
    <property type="molecule type" value="Genomic_DNA"/>
</dbReference>
<feature type="transmembrane region" description="Helical" evidence="1">
    <location>
        <begin position="71"/>
        <end position="103"/>
    </location>
</feature>
<accession>A0AAV2M090</accession>
<organism evidence="2 3">
    <name type="scientific">Knipowitschia caucasica</name>
    <name type="common">Caucasian dwarf goby</name>
    <name type="synonym">Pomatoschistus caucasicus</name>
    <dbReference type="NCBI Taxonomy" id="637954"/>
    <lineage>
        <taxon>Eukaryota</taxon>
        <taxon>Metazoa</taxon>
        <taxon>Chordata</taxon>
        <taxon>Craniata</taxon>
        <taxon>Vertebrata</taxon>
        <taxon>Euteleostomi</taxon>
        <taxon>Actinopterygii</taxon>
        <taxon>Neopterygii</taxon>
        <taxon>Teleostei</taxon>
        <taxon>Neoteleostei</taxon>
        <taxon>Acanthomorphata</taxon>
        <taxon>Gobiaria</taxon>
        <taxon>Gobiiformes</taxon>
        <taxon>Gobioidei</taxon>
        <taxon>Gobiidae</taxon>
        <taxon>Gobiinae</taxon>
        <taxon>Knipowitschia</taxon>
    </lineage>
</organism>
<keyword evidence="1" id="KW-0812">Transmembrane</keyword>
<evidence type="ECO:0000313" key="3">
    <source>
        <dbReference type="Proteomes" id="UP001497482"/>
    </source>
</evidence>
<evidence type="ECO:0000313" key="2">
    <source>
        <dbReference type="EMBL" id="CAL1606743.1"/>
    </source>
</evidence>
<evidence type="ECO:0008006" key="4">
    <source>
        <dbReference type="Google" id="ProtNLM"/>
    </source>
</evidence>
<keyword evidence="3" id="KW-1185">Reference proteome</keyword>